<dbReference type="STRING" id="281362.AT959_18480"/>
<comment type="caution">
    <text evidence="1">The sequence shown here is derived from an EMBL/GenBank/DDBJ whole genome shotgun (WGS) entry which is preliminary data.</text>
</comment>
<dbReference type="InterPro" id="IPR016631">
    <property type="entry name" value="Regulatory_RpfE"/>
</dbReference>
<gene>
    <name evidence="1" type="ORF">AT959_18480</name>
</gene>
<evidence type="ECO:0008006" key="3">
    <source>
        <dbReference type="Google" id="ProtNLM"/>
    </source>
</evidence>
<protein>
    <recommendedName>
        <fullName evidence="3">Phosphoglycerate mutase</fullName>
    </recommendedName>
</protein>
<dbReference type="PIRSF" id="PIRSF015283">
    <property type="entry name" value="Regulatory_RpfE"/>
    <property type="match status" value="1"/>
</dbReference>
<sequence>MHLTLLVPELIWPEPADQFTLGKLSAPGLEWLLAHGNLQRRPRRPFENVLADCFGLDAAPFGALRLLGEGSPAARAGHWLCADPVHLRFHHERIILADAGAFDLDEAEARSLAASLNGEFADIGEFHVISARRWYLKLNAAVDHPVAPISAVAGRRVDGDLNGNALPLTRWLNEVQMFLHGHPVNEQRQREGKPAINSLWLWGGGALPSPARPAFSGLWSDNPLAAGLALASDIPLHDRPPSLAALLPEAGPAPLLVLDQLLPRVLYEDGEGWRSALEQLEADWFVPLRKALGSQVDRISLIAPTVYGELHGTLTGGERWKFWKKTEALPALANRLAEQATQ</sequence>
<evidence type="ECO:0000313" key="1">
    <source>
        <dbReference type="EMBL" id="KXB29174.1"/>
    </source>
</evidence>
<evidence type="ECO:0000313" key="2">
    <source>
        <dbReference type="Proteomes" id="UP000070186"/>
    </source>
</evidence>
<reference evidence="1 2" key="1">
    <citation type="submission" date="2015-12" db="EMBL/GenBank/DDBJ databases">
        <title>Nitrous oxide reduction kinetics distinguish bacteria harboring typical versus atypical NosZ.</title>
        <authorList>
            <person name="Yoon S."/>
            <person name="Nissen S."/>
            <person name="Park D."/>
            <person name="Sanford R.A."/>
            <person name="Loeffler F.E."/>
        </authorList>
    </citation>
    <scope>NUCLEOTIDE SEQUENCE [LARGE SCALE GENOMIC DNA]</scope>
    <source>
        <strain evidence="1 2">ATCC BAA-841</strain>
    </source>
</reference>
<dbReference type="Proteomes" id="UP000070186">
    <property type="component" value="Unassembled WGS sequence"/>
</dbReference>
<organism evidence="1 2">
    <name type="scientific">Dechloromonas denitrificans</name>
    <dbReference type="NCBI Taxonomy" id="281362"/>
    <lineage>
        <taxon>Bacteria</taxon>
        <taxon>Pseudomonadati</taxon>
        <taxon>Pseudomonadota</taxon>
        <taxon>Betaproteobacteria</taxon>
        <taxon>Rhodocyclales</taxon>
        <taxon>Azonexaceae</taxon>
        <taxon>Dechloromonas</taxon>
    </lineage>
</organism>
<dbReference type="RefSeq" id="WP_066886569.1">
    <property type="nucleotide sequence ID" value="NZ_LODL01000039.1"/>
</dbReference>
<proteinExistence type="predicted"/>
<name>A0A133XE08_9RHOO</name>
<accession>A0A133XE08</accession>
<dbReference type="EMBL" id="LODL01000039">
    <property type="protein sequence ID" value="KXB29174.1"/>
    <property type="molecule type" value="Genomic_DNA"/>
</dbReference>
<dbReference type="AlphaFoldDB" id="A0A133XE08"/>
<keyword evidence="2" id="KW-1185">Reference proteome</keyword>